<gene>
    <name evidence="2" type="ORF">B0I33_104261</name>
</gene>
<keyword evidence="1" id="KW-0472">Membrane</keyword>
<sequence length="376" mass="37925">MAGRSIPGPGALVALTALAGALAAAVLGFLTFGAQASSQPRDVPVAVAAPAEGPLRAAAERVAAQGGDALSWQVTTPEQGRRLLADKEVYGVLELAGGPGGPSATVVLSGAVNPSGTQVAQQALTGAGQALVAALAQDGAAAPPVRVETVHPTTAAGRSAPLAVSALGWVGGLVAGALLVVLAGRAGRSVGPQRGLAHVGLTSVLVTGVLTGFLALWDSSLHLGWDTLGFLLLTVTGFATVQAGLLRLLGLRAMALLGPLYLLAPAVAAQVPQLLHPAYEALLWSWTPFRFSTEGLRSLLVGAGQAPDVATGAWVLAGLLVGGLVLLLWPRRESAGQEAEPEPADGVVDVGVDQADRLPGAQRENAAQHRHARVRR</sequence>
<reference evidence="2 3" key="1">
    <citation type="submission" date="2018-03" db="EMBL/GenBank/DDBJ databases">
        <title>Genomic Encyclopedia of Type Strains, Phase III (KMG-III): the genomes of soil and plant-associated and newly described type strains.</title>
        <authorList>
            <person name="Whitman W."/>
        </authorList>
    </citation>
    <scope>NUCLEOTIDE SEQUENCE [LARGE SCALE GENOMIC DNA]</scope>
    <source>
        <strain evidence="2 3">CGMCC 4.7125</strain>
    </source>
</reference>
<feature type="transmembrane region" description="Helical" evidence="1">
    <location>
        <begin position="256"/>
        <end position="275"/>
    </location>
</feature>
<keyword evidence="3" id="KW-1185">Reference proteome</keyword>
<protein>
    <submittedName>
        <fullName evidence="2">Uncharacterized protein</fullName>
    </submittedName>
</protein>
<accession>A0A2T0LWP6</accession>
<feature type="transmembrane region" description="Helical" evidence="1">
    <location>
        <begin position="309"/>
        <end position="329"/>
    </location>
</feature>
<feature type="transmembrane region" description="Helical" evidence="1">
    <location>
        <begin position="162"/>
        <end position="184"/>
    </location>
</feature>
<feature type="transmembrane region" description="Helical" evidence="1">
    <location>
        <begin position="196"/>
        <end position="217"/>
    </location>
</feature>
<organism evidence="2 3">
    <name type="scientific">Prauserella shujinwangii</name>
    <dbReference type="NCBI Taxonomy" id="1453103"/>
    <lineage>
        <taxon>Bacteria</taxon>
        <taxon>Bacillati</taxon>
        <taxon>Actinomycetota</taxon>
        <taxon>Actinomycetes</taxon>
        <taxon>Pseudonocardiales</taxon>
        <taxon>Pseudonocardiaceae</taxon>
        <taxon>Prauserella</taxon>
    </lineage>
</organism>
<keyword evidence="1" id="KW-0812">Transmembrane</keyword>
<dbReference type="AlphaFoldDB" id="A0A2T0LWP6"/>
<dbReference type="Proteomes" id="UP000238362">
    <property type="component" value="Unassembled WGS sequence"/>
</dbReference>
<feature type="transmembrane region" description="Helical" evidence="1">
    <location>
        <begin position="229"/>
        <end position="249"/>
    </location>
</feature>
<evidence type="ECO:0000313" key="3">
    <source>
        <dbReference type="Proteomes" id="UP000238362"/>
    </source>
</evidence>
<evidence type="ECO:0000256" key="1">
    <source>
        <dbReference type="SAM" id="Phobius"/>
    </source>
</evidence>
<dbReference type="EMBL" id="PVNH01000004">
    <property type="protein sequence ID" value="PRX48445.1"/>
    <property type="molecule type" value="Genomic_DNA"/>
</dbReference>
<proteinExistence type="predicted"/>
<name>A0A2T0LWP6_9PSEU</name>
<keyword evidence="1" id="KW-1133">Transmembrane helix</keyword>
<comment type="caution">
    <text evidence="2">The sequence shown here is derived from an EMBL/GenBank/DDBJ whole genome shotgun (WGS) entry which is preliminary data.</text>
</comment>
<evidence type="ECO:0000313" key="2">
    <source>
        <dbReference type="EMBL" id="PRX48445.1"/>
    </source>
</evidence>